<comment type="catalytic activity">
    <reaction evidence="7">
        <text>L-threonyl-[protein] + ATP = O-phospho-L-threonyl-[protein] + ADP + H(+)</text>
        <dbReference type="Rhea" id="RHEA:46608"/>
        <dbReference type="Rhea" id="RHEA-COMP:11060"/>
        <dbReference type="Rhea" id="RHEA-COMP:11605"/>
        <dbReference type="ChEBI" id="CHEBI:15378"/>
        <dbReference type="ChEBI" id="CHEBI:30013"/>
        <dbReference type="ChEBI" id="CHEBI:30616"/>
        <dbReference type="ChEBI" id="CHEBI:61977"/>
        <dbReference type="ChEBI" id="CHEBI:456216"/>
        <dbReference type="EC" id="2.7.11.1"/>
    </reaction>
</comment>
<evidence type="ECO:0000259" key="10">
    <source>
        <dbReference type="PROSITE" id="PS50011"/>
    </source>
</evidence>
<keyword evidence="2" id="KW-0723">Serine/threonine-protein kinase</keyword>
<dbReference type="InterPro" id="IPR050236">
    <property type="entry name" value="Ser_Thr_kinase_AGC"/>
</dbReference>
<feature type="compositionally biased region" description="Low complexity" evidence="9">
    <location>
        <begin position="262"/>
        <end position="272"/>
    </location>
</feature>
<evidence type="ECO:0000256" key="7">
    <source>
        <dbReference type="ARBA" id="ARBA00047899"/>
    </source>
</evidence>
<feature type="domain" description="Protein kinase" evidence="10">
    <location>
        <begin position="1"/>
        <end position="209"/>
    </location>
</feature>
<evidence type="ECO:0000256" key="1">
    <source>
        <dbReference type="ARBA" id="ARBA00012513"/>
    </source>
</evidence>
<dbReference type="PANTHER" id="PTHR24356:SF1">
    <property type="entry name" value="SERINE_THREONINE-PROTEIN KINASE GREATWALL"/>
    <property type="match status" value="1"/>
</dbReference>
<dbReference type="InterPro" id="IPR011009">
    <property type="entry name" value="Kinase-like_dom_sf"/>
</dbReference>
<dbReference type="GO" id="GO:0005524">
    <property type="term" value="F:ATP binding"/>
    <property type="evidence" value="ECO:0007669"/>
    <property type="project" value="UniProtKB-KW"/>
</dbReference>
<feature type="domain" description="AGC-kinase C-terminal" evidence="11">
    <location>
        <begin position="210"/>
        <end position="313"/>
    </location>
</feature>
<dbReference type="SUPFAM" id="SSF56112">
    <property type="entry name" value="Protein kinase-like (PK-like)"/>
    <property type="match status" value="1"/>
</dbReference>
<proteinExistence type="predicted"/>
<dbReference type="Pfam" id="PF00069">
    <property type="entry name" value="Pkinase"/>
    <property type="match status" value="1"/>
</dbReference>
<accession>A0A2N9EUY6</accession>
<evidence type="ECO:0000256" key="9">
    <source>
        <dbReference type="SAM" id="MobiDB-lite"/>
    </source>
</evidence>
<gene>
    <name evidence="12" type="ORF">FSB_LOCUS6570</name>
</gene>
<dbReference type="Gene3D" id="3.30.200.20">
    <property type="entry name" value="Phosphorylase Kinase, domain 1"/>
    <property type="match status" value="1"/>
</dbReference>
<sequence length="331" mass="36746">MDKEAIIKNQTCAPALDCLTRLTDFGLSKVGLINSTDDLSGPAVIGTSLLGEDEPQLAASEHQRERRKKRSAVGTPDYLAPEILLGTGHGATADWWSVGVILFELIVGIPPFNAEHPQTIFDNILNRKIPWPRVPDEMSPEAEDLIDRKTLAYELELVSFHMVKMYYEYEAMTLSLQTLIHSVFRLLTEDPHQRLGDRGASEVKQHVFFKNINWDTLARQKAAFVPTSESALDTSYFTSRYSWNPSDDNAYPASDLEDSSDDSLSGSSSCLSHRQDEVGDECGGLAEFDSGSSVNYSFSNFSFKNLSQLASINYDLLSKGLKDEHPTNPNA</sequence>
<keyword evidence="3" id="KW-0808">Transferase</keyword>
<name>A0A2N9EUY6_FAGSY</name>
<evidence type="ECO:0000256" key="5">
    <source>
        <dbReference type="ARBA" id="ARBA00022777"/>
    </source>
</evidence>
<protein>
    <recommendedName>
        <fullName evidence="1">non-specific serine/threonine protein kinase</fullName>
        <ecNumber evidence="1">2.7.11.1</ecNumber>
    </recommendedName>
</protein>
<evidence type="ECO:0000259" key="11">
    <source>
        <dbReference type="PROSITE" id="PS51285"/>
    </source>
</evidence>
<evidence type="ECO:0000313" key="12">
    <source>
        <dbReference type="EMBL" id="SPC78688.1"/>
    </source>
</evidence>
<dbReference type="InterPro" id="IPR000961">
    <property type="entry name" value="AGC-kinase_C"/>
</dbReference>
<dbReference type="Gene3D" id="1.10.510.10">
    <property type="entry name" value="Transferase(Phosphotransferase) domain 1"/>
    <property type="match status" value="2"/>
</dbReference>
<dbReference type="GO" id="GO:0035556">
    <property type="term" value="P:intracellular signal transduction"/>
    <property type="evidence" value="ECO:0007669"/>
    <property type="project" value="TreeGrafter"/>
</dbReference>
<dbReference type="PROSITE" id="PS51285">
    <property type="entry name" value="AGC_KINASE_CTER"/>
    <property type="match status" value="1"/>
</dbReference>
<dbReference type="SMART" id="SM00220">
    <property type="entry name" value="S_TKc"/>
    <property type="match status" value="1"/>
</dbReference>
<keyword evidence="4" id="KW-0547">Nucleotide-binding</keyword>
<evidence type="ECO:0000256" key="8">
    <source>
        <dbReference type="ARBA" id="ARBA00048679"/>
    </source>
</evidence>
<reference evidence="12" key="1">
    <citation type="submission" date="2018-02" db="EMBL/GenBank/DDBJ databases">
        <authorList>
            <person name="Cohen D.B."/>
            <person name="Kent A.D."/>
        </authorList>
    </citation>
    <scope>NUCLEOTIDE SEQUENCE</scope>
</reference>
<keyword evidence="5" id="KW-0418">Kinase</keyword>
<evidence type="ECO:0000256" key="4">
    <source>
        <dbReference type="ARBA" id="ARBA00022741"/>
    </source>
</evidence>
<evidence type="ECO:0000256" key="6">
    <source>
        <dbReference type="ARBA" id="ARBA00022840"/>
    </source>
</evidence>
<dbReference type="EMBL" id="OIVN01000343">
    <property type="protein sequence ID" value="SPC78688.1"/>
    <property type="molecule type" value="Genomic_DNA"/>
</dbReference>
<evidence type="ECO:0000256" key="2">
    <source>
        <dbReference type="ARBA" id="ARBA00022527"/>
    </source>
</evidence>
<dbReference type="PANTHER" id="PTHR24356">
    <property type="entry name" value="SERINE/THREONINE-PROTEIN KINASE"/>
    <property type="match status" value="1"/>
</dbReference>
<evidence type="ECO:0000256" key="3">
    <source>
        <dbReference type="ARBA" id="ARBA00022679"/>
    </source>
</evidence>
<dbReference type="AlphaFoldDB" id="A0A2N9EUY6"/>
<dbReference type="EC" id="2.7.11.1" evidence="1"/>
<keyword evidence="6" id="KW-0067">ATP-binding</keyword>
<organism evidence="12">
    <name type="scientific">Fagus sylvatica</name>
    <name type="common">Beechnut</name>
    <dbReference type="NCBI Taxonomy" id="28930"/>
    <lineage>
        <taxon>Eukaryota</taxon>
        <taxon>Viridiplantae</taxon>
        <taxon>Streptophyta</taxon>
        <taxon>Embryophyta</taxon>
        <taxon>Tracheophyta</taxon>
        <taxon>Spermatophyta</taxon>
        <taxon>Magnoliopsida</taxon>
        <taxon>eudicotyledons</taxon>
        <taxon>Gunneridae</taxon>
        <taxon>Pentapetalae</taxon>
        <taxon>rosids</taxon>
        <taxon>fabids</taxon>
        <taxon>Fagales</taxon>
        <taxon>Fagaceae</taxon>
        <taxon>Fagus</taxon>
    </lineage>
</organism>
<dbReference type="GO" id="GO:0004674">
    <property type="term" value="F:protein serine/threonine kinase activity"/>
    <property type="evidence" value="ECO:0007669"/>
    <property type="project" value="UniProtKB-KW"/>
</dbReference>
<dbReference type="InterPro" id="IPR000719">
    <property type="entry name" value="Prot_kinase_dom"/>
</dbReference>
<comment type="catalytic activity">
    <reaction evidence="8">
        <text>L-seryl-[protein] + ATP = O-phospho-L-seryl-[protein] + ADP + H(+)</text>
        <dbReference type="Rhea" id="RHEA:17989"/>
        <dbReference type="Rhea" id="RHEA-COMP:9863"/>
        <dbReference type="Rhea" id="RHEA-COMP:11604"/>
        <dbReference type="ChEBI" id="CHEBI:15378"/>
        <dbReference type="ChEBI" id="CHEBI:29999"/>
        <dbReference type="ChEBI" id="CHEBI:30616"/>
        <dbReference type="ChEBI" id="CHEBI:83421"/>
        <dbReference type="ChEBI" id="CHEBI:456216"/>
        <dbReference type="EC" id="2.7.11.1"/>
    </reaction>
</comment>
<dbReference type="PROSITE" id="PS50011">
    <property type="entry name" value="PROTEIN_KINASE_DOM"/>
    <property type="match status" value="1"/>
</dbReference>
<feature type="region of interest" description="Disordered" evidence="9">
    <location>
        <begin position="250"/>
        <end position="272"/>
    </location>
</feature>